<name>A0A8B7XX39_ACAPL</name>
<dbReference type="GO" id="GO:0030133">
    <property type="term" value="C:transport vesicle"/>
    <property type="evidence" value="ECO:0007669"/>
    <property type="project" value="TreeGrafter"/>
</dbReference>
<evidence type="ECO:0000256" key="1">
    <source>
        <dbReference type="SAM" id="MobiDB-lite"/>
    </source>
</evidence>
<feature type="region of interest" description="Disordered" evidence="1">
    <location>
        <begin position="1"/>
        <end position="99"/>
    </location>
</feature>
<sequence length="238" mass="26771">MDESKPSPPASTACDEACLKDTGGDTSPSGKGPNGESAKRSSTNQSNETMTTKDSGKNKPREDVVGELCKDGITEAEDKNSEETVHPLNEPEGKVTKPAAPEQDVLPVDDSIIEKLTMGFLQTFLPQAEYSNAVLDELMRNQRVLIETLEQENAKFKENKMMSELSELMTEAKKYHSKLVHLRKEMMSLHDKSTKLKKRAVKLQHHKMKLNLQKEQQREREMEQEKHLIAKPATKKTP</sequence>
<dbReference type="GeneID" id="110976007"/>
<protein>
    <submittedName>
        <fullName evidence="3 4">Biogenesis of lysosome-related organelles complex 1 subunit 6-like isoform X1</fullName>
    </submittedName>
</protein>
<reference evidence="3 4" key="1">
    <citation type="submission" date="2025-04" db="UniProtKB">
        <authorList>
            <consortium name="RefSeq"/>
        </authorList>
    </citation>
    <scope>IDENTIFICATION</scope>
</reference>
<feature type="compositionally biased region" description="Basic and acidic residues" evidence="1">
    <location>
        <begin position="54"/>
        <end position="95"/>
    </location>
</feature>
<keyword evidence="2" id="KW-1185">Reference proteome</keyword>
<proteinExistence type="predicted"/>
<evidence type="ECO:0000313" key="4">
    <source>
        <dbReference type="RefSeq" id="XP_022084614.1"/>
    </source>
</evidence>
<dbReference type="PANTHER" id="PTHR31328">
    <property type="entry name" value="BIOGENESIS OF LYSOSOME-RELATED ORGANELLES COMPLEX 1 SUBUNIT 6"/>
    <property type="match status" value="1"/>
</dbReference>
<gene>
    <name evidence="3 4" type="primary">LOC110976007</name>
</gene>
<feature type="region of interest" description="Disordered" evidence="1">
    <location>
        <begin position="208"/>
        <end position="238"/>
    </location>
</feature>
<dbReference type="InterPro" id="IPR028119">
    <property type="entry name" value="Snapin/Pallidin/Snn1"/>
</dbReference>
<dbReference type="RefSeq" id="XP_022084605.1">
    <property type="nucleotide sequence ID" value="XM_022228913.1"/>
</dbReference>
<evidence type="ECO:0000313" key="2">
    <source>
        <dbReference type="Proteomes" id="UP000694845"/>
    </source>
</evidence>
<dbReference type="AlphaFoldDB" id="A0A8B7XX39"/>
<feature type="compositionally biased region" description="Basic and acidic residues" evidence="1">
    <location>
        <begin position="215"/>
        <end position="228"/>
    </location>
</feature>
<dbReference type="KEGG" id="aplc:110976007"/>
<dbReference type="RefSeq" id="XP_022084614.1">
    <property type="nucleotide sequence ID" value="XM_022228922.1"/>
</dbReference>
<accession>A0A8B7XX39</accession>
<evidence type="ECO:0000313" key="3">
    <source>
        <dbReference type="RefSeq" id="XP_022084605.1"/>
    </source>
</evidence>
<organism evidence="2 3">
    <name type="scientific">Acanthaster planci</name>
    <name type="common">Crown-of-thorns starfish</name>
    <dbReference type="NCBI Taxonomy" id="133434"/>
    <lineage>
        <taxon>Eukaryota</taxon>
        <taxon>Metazoa</taxon>
        <taxon>Echinodermata</taxon>
        <taxon>Eleutherozoa</taxon>
        <taxon>Asterozoa</taxon>
        <taxon>Asteroidea</taxon>
        <taxon>Valvatacea</taxon>
        <taxon>Valvatida</taxon>
        <taxon>Acanthasteridae</taxon>
        <taxon>Acanthaster</taxon>
    </lineage>
</organism>
<dbReference type="Pfam" id="PF14712">
    <property type="entry name" value="Snapin_Pallidin"/>
    <property type="match status" value="1"/>
</dbReference>
<dbReference type="OrthoDB" id="19659at2759"/>
<dbReference type="PANTHER" id="PTHR31328:SF2">
    <property type="entry name" value="BIOGENESIS OF LYSOSOME-RELATED ORGANELLES COMPLEX 1 SUBUNIT 6"/>
    <property type="match status" value="1"/>
</dbReference>
<dbReference type="GO" id="GO:0031083">
    <property type="term" value="C:BLOC-1 complex"/>
    <property type="evidence" value="ECO:0007669"/>
    <property type="project" value="TreeGrafter"/>
</dbReference>
<dbReference type="Proteomes" id="UP000694845">
    <property type="component" value="Unplaced"/>
</dbReference>
<feature type="compositionally biased region" description="Polar residues" evidence="1">
    <location>
        <begin position="40"/>
        <end position="53"/>
    </location>
</feature>